<dbReference type="CDD" id="cd06579">
    <property type="entry name" value="TM_PBP1_transp_AraH_like"/>
    <property type="match status" value="1"/>
</dbReference>
<dbReference type="PANTHER" id="PTHR32196:SF21">
    <property type="entry name" value="ABC TRANSPORTER PERMEASE PROTEIN YPHD-RELATED"/>
    <property type="match status" value="1"/>
</dbReference>
<keyword evidence="5 8" id="KW-0812">Transmembrane</keyword>
<comment type="subcellular location">
    <subcellularLocation>
        <location evidence="1">Cell membrane</location>
        <topology evidence="1">Multi-pass membrane protein</topology>
    </subcellularLocation>
</comment>
<evidence type="ECO:0000256" key="5">
    <source>
        <dbReference type="ARBA" id="ARBA00022692"/>
    </source>
</evidence>
<keyword evidence="6 8" id="KW-1133">Transmembrane helix</keyword>
<sequence>MSDVSVQNGRATTPGAGRRTLSFFRRRPEAFAAVLIVLICLAVGLANPAFWQLANLFDILRASVVRGLFALGVLVVLAAGGLDVSFSAIAAFVMYAVTKVVTIYAPDTGMALIFLSAAMGGALLGTINGLLVNSLKAPSLIVTIGTQYAFRGFLLTFIGTALFMNIPPAMDRFGQISLMTRTAENGFTVQLPAFVLVLAVAALITWAMLRFTIIGRAIYAVGGRPDIAERLGYRVARVQLFVFAWAGMLAGIAGIIHVSSNRLANPFDLAGIELSVIAAVILGGARITGGSGTVVGTLLGVLLITLVSNVLILVGIPSSWQTAILGLFILTAGVFSVLQRKGA</sequence>
<evidence type="ECO:0000256" key="1">
    <source>
        <dbReference type="ARBA" id="ARBA00004651"/>
    </source>
</evidence>
<name>A0A0P0Z2G7_9HYPH</name>
<feature type="transmembrane region" description="Helical" evidence="8">
    <location>
        <begin position="270"/>
        <end position="287"/>
    </location>
</feature>
<evidence type="ECO:0000313" key="9">
    <source>
        <dbReference type="EMBL" id="BAT28180.1"/>
    </source>
</evidence>
<dbReference type="InterPro" id="IPR001851">
    <property type="entry name" value="ABC_transp_permease"/>
</dbReference>
<keyword evidence="4" id="KW-0997">Cell inner membrane</keyword>
<dbReference type="AlphaFoldDB" id="A0A0P0Z2G7"/>
<reference evidence="9" key="1">
    <citation type="journal article" date="2015" name="Proc. Natl. Acad. Sci. U.S.A.">
        <title>Bacterial clade with the ribosomal RNA operon on a small plasmid rather than the chromosome.</title>
        <authorList>
            <person name="Anda M."/>
            <person name="Ohtsubo Y."/>
            <person name="Okubo T."/>
            <person name="Sugawara M."/>
            <person name="Nagata Y."/>
            <person name="Tsuda M."/>
            <person name="Minamisawa K."/>
            <person name="Mitsui H."/>
        </authorList>
    </citation>
    <scope>NUCLEOTIDE SEQUENCE</scope>
    <source>
        <strain evidence="9">JCM 14755</strain>
    </source>
</reference>
<feature type="transmembrane region" description="Helical" evidence="8">
    <location>
        <begin position="294"/>
        <end position="314"/>
    </location>
</feature>
<dbReference type="GO" id="GO:0022857">
    <property type="term" value="F:transmembrane transporter activity"/>
    <property type="evidence" value="ECO:0007669"/>
    <property type="project" value="InterPro"/>
</dbReference>
<evidence type="ECO:0000256" key="3">
    <source>
        <dbReference type="ARBA" id="ARBA00022475"/>
    </source>
</evidence>
<organism evidence="9">
    <name type="scientific">Aureimonas frigidaquae</name>
    <dbReference type="NCBI Taxonomy" id="424757"/>
    <lineage>
        <taxon>Bacteria</taxon>
        <taxon>Pseudomonadati</taxon>
        <taxon>Pseudomonadota</taxon>
        <taxon>Alphaproteobacteria</taxon>
        <taxon>Hyphomicrobiales</taxon>
        <taxon>Aurantimonadaceae</taxon>
        <taxon>Aureimonas</taxon>
    </lineage>
</organism>
<proteinExistence type="predicted"/>
<feature type="transmembrane region" description="Helical" evidence="8">
    <location>
        <begin position="320"/>
        <end position="338"/>
    </location>
</feature>
<accession>A0A0P0Z2G7</accession>
<evidence type="ECO:0000256" key="7">
    <source>
        <dbReference type="ARBA" id="ARBA00023136"/>
    </source>
</evidence>
<dbReference type="RefSeq" id="WP_062226335.1">
    <property type="nucleotide sequence ID" value="NZ_BBWR01000002.1"/>
</dbReference>
<evidence type="ECO:0000256" key="2">
    <source>
        <dbReference type="ARBA" id="ARBA00022448"/>
    </source>
</evidence>
<feature type="transmembrane region" description="Helical" evidence="8">
    <location>
        <begin position="111"/>
        <end position="131"/>
    </location>
</feature>
<dbReference type="Pfam" id="PF02653">
    <property type="entry name" value="BPD_transp_2"/>
    <property type="match status" value="1"/>
</dbReference>
<evidence type="ECO:0000256" key="8">
    <source>
        <dbReference type="SAM" id="Phobius"/>
    </source>
</evidence>
<dbReference type="PANTHER" id="PTHR32196">
    <property type="entry name" value="ABC TRANSPORTER PERMEASE PROTEIN YPHD-RELATED-RELATED"/>
    <property type="match status" value="1"/>
</dbReference>
<feature type="transmembrane region" description="Helical" evidence="8">
    <location>
        <begin position="30"/>
        <end position="53"/>
    </location>
</feature>
<dbReference type="OrthoDB" id="192433at2"/>
<evidence type="ECO:0000256" key="6">
    <source>
        <dbReference type="ARBA" id="ARBA00022989"/>
    </source>
</evidence>
<keyword evidence="2" id="KW-0813">Transport</keyword>
<evidence type="ECO:0000256" key="4">
    <source>
        <dbReference type="ARBA" id="ARBA00022519"/>
    </source>
</evidence>
<feature type="transmembrane region" description="Helical" evidence="8">
    <location>
        <begin position="190"/>
        <end position="209"/>
    </location>
</feature>
<protein>
    <submittedName>
        <fullName evidence="9">ABC transporter permease</fullName>
    </submittedName>
</protein>
<keyword evidence="7 8" id="KW-0472">Membrane</keyword>
<feature type="transmembrane region" description="Helical" evidence="8">
    <location>
        <begin position="152"/>
        <end position="170"/>
    </location>
</feature>
<feature type="transmembrane region" description="Helical" evidence="8">
    <location>
        <begin position="240"/>
        <end position="258"/>
    </location>
</feature>
<dbReference type="GO" id="GO:0005886">
    <property type="term" value="C:plasma membrane"/>
    <property type="evidence" value="ECO:0007669"/>
    <property type="project" value="UniProtKB-SubCell"/>
</dbReference>
<dbReference type="EMBL" id="LC066377">
    <property type="protein sequence ID" value="BAT28180.1"/>
    <property type="molecule type" value="Genomic_DNA"/>
</dbReference>
<keyword evidence="3" id="KW-1003">Cell membrane</keyword>